<protein>
    <recommendedName>
        <fullName evidence="3">DUF945 domain-containing protein</fullName>
    </recommendedName>
</protein>
<dbReference type="AlphaFoldDB" id="A0A1G6GSA1"/>
<organism evidence="1 2">
    <name type="scientific">Acinetobacter boissieri</name>
    <dbReference type="NCBI Taxonomy" id="1219383"/>
    <lineage>
        <taxon>Bacteria</taxon>
        <taxon>Pseudomonadati</taxon>
        <taxon>Pseudomonadota</taxon>
        <taxon>Gammaproteobacteria</taxon>
        <taxon>Moraxellales</taxon>
        <taxon>Moraxellaceae</taxon>
        <taxon>Acinetobacter</taxon>
    </lineage>
</organism>
<dbReference type="RefSeq" id="WP_171258518.1">
    <property type="nucleotide sequence ID" value="NZ_FMYL01000002.1"/>
</dbReference>
<dbReference type="Pfam" id="PF06097">
    <property type="entry name" value="DUF945"/>
    <property type="match status" value="1"/>
</dbReference>
<evidence type="ECO:0008006" key="3">
    <source>
        <dbReference type="Google" id="ProtNLM"/>
    </source>
</evidence>
<reference evidence="2" key="1">
    <citation type="submission" date="2016-09" db="EMBL/GenBank/DDBJ databases">
        <authorList>
            <person name="Varghese N."/>
            <person name="Submissions S."/>
        </authorList>
    </citation>
    <scope>NUCLEOTIDE SEQUENCE [LARGE SCALE GENOMIC DNA]</scope>
    <source>
        <strain evidence="2">ANC 4422</strain>
    </source>
</reference>
<gene>
    <name evidence="1" type="ORF">SAMN05421733_102112</name>
</gene>
<sequence>MSVSHKKKIIVVVAIGVAGCSVFGASIYADKELKAMYSADQAYANNIKSKKVNFNMGLFSGDVSWEAEIFADPCKQERSVVIKGTDHVTRGLTGYDIQSKIDVENDEIKRLFDNKPVVTLDAHMSWLGQIDVKLNSPSIIKNKDKYQIDWAGLNVAFKAKKQDGDVYYKDFVLNVPKLHVKENENLKELTIKNIVYKSDHGFMKKIIPNTSEITIDAIQTDFNQKIDVNLIKYKFETFDQNDKLSAVQAFSVGNATFGPYQLNKLVFNSQIQNVAKVEAQNAFSEINELQKQCLPAQEKMTKIAKAVSLVLEKGLKFNSKENVIEVNHQKLNFHVDGMLNAGKYSATWPDIAYTIPQKVTFTYGMEVDKGLIQLLRPELTENNMKDMANMYQGKLTDHSLQFTGKFENGKLN</sequence>
<dbReference type="Proteomes" id="UP000242501">
    <property type="component" value="Unassembled WGS sequence"/>
</dbReference>
<proteinExistence type="predicted"/>
<dbReference type="PROSITE" id="PS51257">
    <property type="entry name" value="PROKAR_LIPOPROTEIN"/>
    <property type="match status" value="1"/>
</dbReference>
<accession>A0A1G6GSA1</accession>
<evidence type="ECO:0000313" key="2">
    <source>
        <dbReference type="Proteomes" id="UP000242501"/>
    </source>
</evidence>
<keyword evidence="2" id="KW-1185">Reference proteome</keyword>
<dbReference type="EMBL" id="FMYL01000002">
    <property type="protein sequence ID" value="SDB84799.1"/>
    <property type="molecule type" value="Genomic_DNA"/>
</dbReference>
<name>A0A1G6GSA1_9GAMM</name>
<evidence type="ECO:0000313" key="1">
    <source>
        <dbReference type="EMBL" id="SDB84799.1"/>
    </source>
</evidence>
<dbReference type="InterPro" id="IPR010352">
    <property type="entry name" value="DUF945"/>
</dbReference>